<dbReference type="EMBL" id="CP000780">
    <property type="protein sequence ID" value="ABS55864.1"/>
    <property type="molecule type" value="Genomic_DNA"/>
</dbReference>
<dbReference type="AlphaFoldDB" id="A7I803"/>
<name>A7I803_METB6</name>
<evidence type="ECO:0000313" key="3">
    <source>
        <dbReference type="Proteomes" id="UP000002408"/>
    </source>
</evidence>
<dbReference type="RefSeq" id="WP_012106897.1">
    <property type="nucleotide sequence ID" value="NC_009712.1"/>
</dbReference>
<evidence type="ECO:0000313" key="2">
    <source>
        <dbReference type="EMBL" id="ABS55864.1"/>
    </source>
</evidence>
<protein>
    <recommendedName>
        <fullName evidence="4">Archaeal flagella protein FlaD/E domain-containing protein</fullName>
    </recommendedName>
</protein>
<dbReference type="Proteomes" id="UP000002408">
    <property type="component" value="Chromosome"/>
</dbReference>
<dbReference type="OrthoDB" id="142358at2157"/>
<dbReference type="GeneID" id="5410282"/>
<dbReference type="STRING" id="456442.Mboo_1346"/>
<feature type="region of interest" description="Disordered" evidence="1">
    <location>
        <begin position="57"/>
        <end position="78"/>
    </location>
</feature>
<evidence type="ECO:0008006" key="4">
    <source>
        <dbReference type="Google" id="ProtNLM"/>
    </source>
</evidence>
<organism evidence="2 3">
    <name type="scientific">Methanoregula boonei (strain DSM 21154 / JCM 14090 / 6A8)</name>
    <dbReference type="NCBI Taxonomy" id="456442"/>
    <lineage>
        <taxon>Archaea</taxon>
        <taxon>Methanobacteriati</taxon>
        <taxon>Methanobacteriota</taxon>
        <taxon>Stenosarchaea group</taxon>
        <taxon>Methanomicrobia</taxon>
        <taxon>Methanomicrobiales</taxon>
        <taxon>Methanoregulaceae</taxon>
        <taxon>Methanoregula</taxon>
    </lineage>
</organism>
<keyword evidence="3" id="KW-1185">Reference proteome</keyword>
<feature type="compositionally biased region" description="Basic and acidic residues" evidence="1">
    <location>
        <begin position="282"/>
        <end position="305"/>
    </location>
</feature>
<dbReference type="eggNOG" id="arCOG02396">
    <property type="taxonomic scope" value="Archaea"/>
</dbReference>
<reference evidence="3" key="1">
    <citation type="journal article" date="2015" name="Microbiology">
        <title>Genome of Methanoregula boonei 6A8 reveals adaptations to oligotrophic peatland environments.</title>
        <authorList>
            <person name="Braeuer S."/>
            <person name="Cadillo-Quiroz H."/>
            <person name="Kyrpides N."/>
            <person name="Woyke T."/>
            <person name="Goodwin L."/>
            <person name="Detter C."/>
            <person name="Podell S."/>
            <person name="Yavitt J.B."/>
            <person name="Zinder S.H."/>
        </authorList>
    </citation>
    <scope>NUCLEOTIDE SEQUENCE [LARGE SCALE GENOMIC DNA]</scope>
    <source>
        <strain evidence="3">DSM 21154 / JCM 14090 / 6A8</strain>
    </source>
</reference>
<gene>
    <name evidence="2" type="ordered locus">Mboo_1346</name>
</gene>
<dbReference type="HOGENOM" id="CLU_081492_0_0_2"/>
<evidence type="ECO:0000256" key="1">
    <source>
        <dbReference type="SAM" id="MobiDB-lite"/>
    </source>
</evidence>
<feature type="compositionally biased region" description="Low complexity" evidence="1">
    <location>
        <begin position="60"/>
        <end position="78"/>
    </location>
</feature>
<sequence length="305" mass="33749">MAVNQAQVDHIITAASEDDPEVKLQNLEREVDLIKTSIKRLLMDIRERMNEMENPFTLTASGSSAGPGSADNSANAAKQAALDAKEAALDARESTLDAAAAKSTPGPVVSDAPSKKTDPETKTVIPVPSGEERHLPVDEQMVSLLKAQLMGNGHNKAAVPPSALANEKLRLQKVYKLFKWTNSAIRKFGHDRLDIILESYRIMGYISRESCDEIKEISRLMPANLGDEHEVGPDEFVSELYALNRILSPNDSSLDRDMIEVMMEQRLQPTVVQERTAGATLPEKEREAPLPARKDEEWMNLPDRI</sequence>
<dbReference type="KEGG" id="mbn:Mboo_1346"/>
<feature type="region of interest" description="Disordered" evidence="1">
    <location>
        <begin position="96"/>
        <end position="127"/>
    </location>
</feature>
<accession>A7I803</accession>
<proteinExistence type="predicted"/>
<feature type="region of interest" description="Disordered" evidence="1">
    <location>
        <begin position="277"/>
        <end position="305"/>
    </location>
</feature>